<dbReference type="Proteomes" id="UP000236214">
    <property type="component" value="Unassembled WGS sequence"/>
</dbReference>
<proteinExistence type="predicted"/>
<dbReference type="EMBL" id="BDEC01000090">
    <property type="protein sequence ID" value="GBD69018.1"/>
    <property type="molecule type" value="Genomic_DNA"/>
</dbReference>
<protein>
    <recommendedName>
        <fullName evidence="4">Niacin transporter NiaX</fullName>
    </recommendedName>
</protein>
<dbReference type="GeneID" id="64053312"/>
<gene>
    <name evidence="2" type="ORF">TEHN7118_1824</name>
</gene>
<evidence type="ECO:0008006" key="4">
    <source>
        <dbReference type="Google" id="ProtNLM"/>
    </source>
</evidence>
<keyword evidence="1" id="KW-1133">Transmembrane helix</keyword>
<keyword evidence="1" id="KW-0472">Membrane</keyword>
<name>A0A2H6DN15_TETHA</name>
<keyword evidence="1" id="KW-0812">Transmembrane</keyword>
<sequence>MKRNSVQQLTISALLIALGVLIPLVMPRIVIGPASFTLASHVPLFVAMFFSPRMAVIVALGTTFGFLLTAPFIIALRALSHLVFALLGAWYLQKRPQIVYQPKKFQLYNFAIAIIHAAIETFVVAAFLLGGSSQVHYEGSLFVLLFGFIGIGGVIHSLIDYNIAFFVVKTLSKVYAVPVFKKAKTIAFPKVK</sequence>
<feature type="transmembrane region" description="Helical" evidence="1">
    <location>
        <begin position="141"/>
        <end position="159"/>
    </location>
</feature>
<organism evidence="2 3">
    <name type="scientific">Tetragenococcus halophilus subsp. halophilus</name>
    <dbReference type="NCBI Taxonomy" id="1513897"/>
    <lineage>
        <taxon>Bacteria</taxon>
        <taxon>Bacillati</taxon>
        <taxon>Bacillota</taxon>
        <taxon>Bacilli</taxon>
        <taxon>Lactobacillales</taxon>
        <taxon>Enterococcaceae</taxon>
        <taxon>Tetragenococcus</taxon>
    </lineage>
</organism>
<keyword evidence="3" id="KW-1185">Reference proteome</keyword>
<feature type="transmembrane region" description="Helical" evidence="1">
    <location>
        <begin position="107"/>
        <end position="129"/>
    </location>
</feature>
<dbReference type="RefSeq" id="WP_068710620.1">
    <property type="nucleotide sequence ID" value="NZ_BDEB01000243.1"/>
</dbReference>
<evidence type="ECO:0000313" key="2">
    <source>
        <dbReference type="EMBL" id="GBD69018.1"/>
    </source>
</evidence>
<reference evidence="2 3" key="1">
    <citation type="submission" date="2016-05" db="EMBL/GenBank/DDBJ databases">
        <title>Whole genome sequencing of Tetragenococcus halophilus subsp. halophilus NISL 7118.</title>
        <authorList>
            <person name="Shiwa Y."/>
            <person name="Nishimura I."/>
            <person name="Yoshikawa H."/>
            <person name="Koyama Y."/>
            <person name="Oguma T."/>
        </authorList>
    </citation>
    <scope>NUCLEOTIDE SEQUENCE [LARGE SCALE GENOMIC DNA]</scope>
    <source>
        <strain evidence="2 3">NISL 7118</strain>
    </source>
</reference>
<evidence type="ECO:0000256" key="1">
    <source>
        <dbReference type="SAM" id="Phobius"/>
    </source>
</evidence>
<dbReference type="AlphaFoldDB" id="A0A2H6DN15"/>
<accession>A0A2H6DN15</accession>
<comment type="caution">
    <text evidence="2">The sequence shown here is derived from an EMBL/GenBank/DDBJ whole genome shotgun (WGS) entry which is preliminary data.</text>
</comment>
<evidence type="ECO:0000313" key="3">
    <source>
        <dbReference type="Proteomes" id="UP000236214"/>
    </source>
</evidence>
<feature type="transmembrane region" description="Helical" evidence="1">
    <location>
        <begin position="6"/>
        <end position="26"/>
    </location>
</feature>